<feature type="region of interest" description="Disordered" evidence="1">
    <location>
        <begin position="1"/>
        <end position="42"/>
    </location>
</feature>
<evidence type="ECO:0000313" key="3">
    <source>
        <dbReference type="Proteomes" id="UP000215289"/>
    </source>
</evidence>
<comment type="caution">
    <text evidence="2">The sequence shown here is derived from an EMBL/GenBank/DDBJ whole genome shotgun (WGS) entry which is preliminary data.</text>
</comment>
<dbReference type="AlphaFoldDB" id="A0A3R7J2V7"/>
<sequence length="108" mass="12465">MRLLTRTAPKKGNKERRLKEPYDQRCSPAADVSGMKHGTRPTAQRTPVYGILALGRRVRFLYRDATQTIKPWRPGNGWAPGHGGREYYLLEQEAAWVQRALRDILNNY</sequence>
<dbReference type="Proteomes" id="UP000215289">
    <property type="component" value="Unassembled WGS sequence"/>
</dbReference>
<dbReference type="EMBL" id="NIDN02000131">
    <property type="protein sequence ID" value="RLL95927.1"/>
    <property type="molecule type" value="Genomic_DNA"/>
</dbReference>
<dbReference type="OrthoDB" id="4499616at2759"/>
<reference evidence="2 3" key="1">
    <citation type="submission" date="2018-08" db="EMBL/GenBank/DDBJ databases">
        <title>Draft genome sequences of two Aspergillus turcosus clinical strains isolated from bronchoalveolar lavage fluid: one azole-susceptible and the other azole-resistant.</title>
        <authorList>
            <person name="Parent-Michaud M."/>
            <person name="Dufresne P.J."/>
            <person name="Fournier E."/>
            <person name="Martineau C."/>
            <person name="Moreira S."/>
            <person name="Perkins V."/>
            <person name="De Repentigny L."/>
            <person name="Dufresne S.F."/>
        </authorList>
    </citation>
    <scope>NUCLEOTIDE SEQUENCE [LARGE SCALE GENOMIC DNA]</scope>
    <source>
        <strain evidence="2">HMR AF 1038</strain>
    </source>
</reference>
<proteinExistence type="predicted"/>
<accession>A0A3R7J2V7</accession>
<protein>
    <submittedName>
        <fullName evidence="2">Uncharacterized protein</fullName>
    </submittedName>
</protein>
<evidence type="ECO:0000256" key="1">
    <source>
        <dbReference type="SAM" id="MobiDB-lite"/>
    </source>
</evidence>
<gene>
    <name evidence="2" type="ORF">CFD26_100781</name>
</gene>
<name>A0A3R7J2V7_9EURO</name>
<evidence type="ECO:0000313" key="2">
    <source>
        <dbReference type="EMBL" id="RLL95927.1"/>
    </source>
</evidence>
<keyword evidence="3" id="KW-1185">Reference proteome</keyword>
<organism evidence="2 3">
    <name type="scientific">Aspergillus turcosus</name>
    <dbReference type="NCBI Taxonomy" id="1245748"/>
    <lineage>
        <taxon>Eukaryota</taxon>
        <taxon>Fungi</taxon>
        <taxon>Dikarya</taxon>
        <taxon>Ascomycota</taxon>
        <taxon>Pezizomycotina</taxon>
        <taxon>Eurotiomycetes</taxon>
        <taxon>Eurotiomycetidae</taxon>
        <taxon>Eurotiales</taxon>
        <taxon>Aspergillaceae</taxon>
        <taxon>Aspergillus</taxon>
        <taxon>Aspergillus subgen. Fumigati</taxon>
    </lineage>
</organism>